<feature type="transmembrane region" description="Helical" evidence="1">
    <location>
        <begin position="131"/>
        <end position="152"/>
    </location>
</feature>
<feature type="domain" description="DUF6535" evidence="2">
    <location>
        <begin position="46"/>
        <end position="217"/>
    </location>
</feature>
<organism evidence="3 4">
    <name type="scientific">Rhizopogon vesiculosus</name>
    <dbReference type="NCBI Taxonomy" id="180088"/>
    <lineage>
        <taxon>Eukaryota</taxon>
        <taxon>Fungi</taxon>
        <taxon>Dikarya</taxon>
        <taxon>Basidiomycota</taxon>
        <taxon>Agaricomycotina</taxon>
        <taxon>Agaricomycetes</taxon>
        <taxon>Agaricomycetidae</taxon>
        <taxon>Boletales</taxon>
        <taxon>Suillineae</taxon>
        <taxon>Rhizopogonaceae</taxon>
        <taxon>Rhizopogon</taxon>
    </lineage>
</organism>
<dbReference type="InterPro" id="IPR016024">
    <property type="entry name" value="ARM-type_fold"/>
</dbReference>
<reference evidence="3 4" key="1">
    <citation type="submission" date="2016-03" db="EMBL/GenBank/DDBJ databases">
        <title>Comparative genomics of the ectomycorrhizal sister species Rhizopogon vinicolor and Rhizopogon vesiculosus (Basidiomycota: Boletales) reveals a divergence of the mating type B locus.</title>
        <authorList>
            <person name="Mujic A.B."/>
            <person name="Kuo A."/>
            <person name="Tritt A."/>
            <person name="Lipzen A."/>
            <person name="Chen C."/>
            <person name="Johnson J."/>
            <person name="Sharma A."/>
            <person name="Barry K."/>
            <person name="Grigoriev I.V."/>
            <person name="Spatafora J.W."/>
        </authorList>
    </citation>
    <scope>NUCLEOTIDE SEQUENCE [LARGE SCALE GENOMIC DNA]</scope>
    <source>
        <strain evidence="3 4">AM-OR11-056</strain>
    </source>
</reference>
<feature type="transmembrane region" description="Helical" evidence="1">
    <location>
        <begin position="221"/>
        <end position="243"/>
    </location>
</feature>
<evidence type="ECO:0000256" key="1">
    <source>
        <dbReference type="SAM" id="Phobius"/>
    </source>
</evidence>
<accession>A0A1J8PI02</accession>
<gene>
    <name evidence="3" type="ORF">AZE42_07127</name>
</gene>
<proteinExistence type="predicted"/>
<feature type="transmembrane region" description="Helical" evidence="1">
    <location>
        <begin position="187"/>
        <end position="209"/>
    </location>
</feature>
<dbReference type="SUPFAM" id="SSF48371">
    <property type="entry name" value="ARM repeat"/>
    <property type="match status" value="1"/>
</dbReference>
<dbReference type="Pfam" id="PF20153">
    <property type="entry name" value="DUF6535"/>
    <property type="match status" value="1"/>
</dbReference>
<dbReference type="OrthoDB" id="2690869at2759"/>
<keyword evidence="4" id="KW-1185">Reference proteome</keyword>
<dbReference type="STRING" id="180088.A0A1J8PI02"/>
<dbReference type="InterPro" id="IPR045338">
    <property type="entry name" value="DUF6535"/>
</dbReference>
<sequence length="732" mass="82086">MSTKSKDESGTFDSKKMSDTLEQILEVLRGSTIAEEQGKDVKSKFWATYKRVSNEYDDDFLERANDDMSIILTFAGLFSAVNSTFIIGMQPNPGDTTNDLMVQLIRIMVDGADAVNISNLSSSTTYPPSTVWTQTLAYASLLCSVLAAFGAVMGKQWLNSYKAARGEGSLEERGLKRQRKLNGLEHWHLQTVLGAFLVLLQISLLLFGLSLSASMWAEQRTIFSVIVCATAFGILFYVGTIIMSASDPDSPFQTAGSALVGAICKKLHLVRSTLTSDITVGRYTIRWMLVTFTNPEVVKTAAAMIPRMQWPPDSEVVALEVYKCLLNTLATCVDPELFVASAKALAHLHIQSVKVGNAWKELIILDSWGDKSRFIRDAFRDARLAYEQFKNTGDENSQQNHKADARIALRTMPVHGIRSRLSRPDEEGLIWKCDLRWHYSDKKAPSCKDFDWLIDYLVENENVEDEEDAETQVAALLALSAMHGLGSPSRRPVYVNALIRCMASTKPSRIRLAALRAVSDARDELVSITSDSDADATLLDGLSLALLTVMLQNRNQTPFHVANLQEYSYLRLIFVLAQNGEWCTRLTDHRHVEWCKSKRDIILPSEYSLGIDKFYLTGIFLHINLWDKTISPDTARKEWWTLIKSTWREWYYLLRQDMRAFPDLVTATRKNLPGSSPNNVAARAEVVELAKDVHSVLEEMMKRQATPGKADGLVDTALPIVKGLHEELASYE</sequence>
<evidence type="ECO:0000313" key="3">
    <source>
        <dbReference type="EMBL" id="OJA08597.1"/>
    </source>
</evidence>
<dbReference type="Proteomes" id="UP000183567">
    <property type="component" value="Unassembled WGS sequence"/>
</dbReference>
<keyword evidence="1" id="KW-1133">Transmembrane helix</keyword>
<evidence type="ECO:0000313" key="4">
    <source>
        <dbReference type="Proteomes" id="UP000183567"/>
    </source>
</evidence>
<keyword evidence="1" id="KW-0472">Membrane</keyword>
<dbReference type="AlphaFoldDB" id="A0A1J8PI02"/>
<keyword evidence="1" id="KW-0812">Transmembrane</keyword>
<comment type="caution">
    <text evidence="3">The sequence shown here is derived from an EMBL/GenBank/DDBJ whole genome shotgun (WGS) entry which is preliminary data.</text>
</comment>
<dbReference type="EMBL" id="LVVM01006248">
    <property type="protein sequence ID" value="OJA08597.1"/>
    <property type="molecule type" value="Genomic_DNA"/>
</dbReference>
<protein>
    <recommendedName>
        <fullName evidence="2">DUF6535 domain-containing protein</fullName>
    </recommendedName>
</protein>
<name>A0A1J8PI02_9AGAM</name>
<evidence type="ECO:0000259" key="2">
    <source>
        <dbReference type="Pfam" id="PF20153"/>
    </source>
</evidence>